<dbReference type="InterPro" id="IPR001304">
    <property type="entry name" value="C-type_lectin-like"/>
</dbReference>
<dbReference type="InterPro" id="IPR016187">
    <property type="entry name" value="CTDL_fold"/>
</dbReference>
<accession>A0A3Q2P5M7</accession>
<dbReference type="InterPro" id="IPR050111">
    <property type="entry name" value="C-type_lectin/snaclec_domain"/>
</dbReference>
<evidence type="ECO:0000313" key="2">
    <source>
        <dbReference type="Ensembl" id="ENSFHEP00000007437.1"/>
    </source>
</evidence>
<keyword evidence="3" id="KW-1185">Reference proteome</keyword>
<protein>
    <recommendedName>
        <fullName evidence="1">C-type lectin domain-containing protein</fullName>
    </recommendedName>
</protein>
<dbReference type="InterPro" id="IPR016186">
    <property type="entry name" value="C-type_lectin-like/link_sf"/>
</dbReference>
<dbReference type="Gene3D" id="3.10.100.10">
    <property type="entry name" value="Mannose-Binding Protein A, subunit A"/>
    <property type="match status" value="1"/>
</dbReference>
<feature type="domain" description="C-type lectin" evidence="1">
    <location>
        <begin position="25"/>
        <end position="144"/>
    </location>
</feature>
<dbReference type="PRINTS" id="PR01504">
    <property type="entry name" value="PNCREATITSAP"/>
</dbReference>
<dbReference type="STRING" id="8078.ENSFHEP00000007437"/>
<reference evidence="2" key="1">
    <citation type="submission" date="2025-08" db="UniProtKB">
        <authorList>
            <consortium name="Ensembl"/>
        </authorList>
    </citation>
    <scope>IDENTIFICATION</scope>
</reference>
<dbReference type="AlphaFoldDB" id="A0A3Q2P5M7"/>
<organism evidence="2 3">
    <name type="scientific">Fundulus heteroclitus</name>
    <name type="common">Killifish</name>
    <name type="synonym">Mummichog</name>
    <dbReference type="NCBI Taxonomy" id="8078"/>
    <lineage>
        <taxon>Eukaryota</taxon>
        <taxon>Metazoa</taxon>
        <taxon>Chordata</taxon>
        <taxon>Craniata</taxon>
        <taxon>Vertebrata</taxon>
        <taxon>Euteleostomi</taxon>
        <taxon>Actinopterygii</taxon>
        <taxon>Neopterygii</taxon>
        <taxon>Teleostei</taxon>
        <taxon>Neoteleostei</taxon>
        <taxon>Acanthomorphata</taxon>
        <taxon>Ovalentaria</taxon>
        <taxon>Atherinomorphae</taxon>
        <taxon>Cyprinodontiformes</taxon>
        <taxon>Fundulidae</taxon>
        <taxon>Fundulus</taxon>
    </lineage>
</organism>
<dbReference type="PANTHER" id="PTHR22803">
    <property type="entry name" value="MANNOSE, PHOSPHOLIPASE, LECTIN RECEPTOR RELATED"/>
    <property type="match status" value="1"/>
</dbReference>
<proteinExistence type="predicted"/>
<dbReference type="Pfam" id="PF00059">
    <property type="entry name" value="Lectin_C"/>
    <property type="match status" value="1"/>
</dbReference>
<dbReference type="Ensembl" id="ENSFHET00000003829.1">
    <property type="protein sequence ID" value="ENSFHEP00000007437.1"/>
    <property type="gene ID" value="ENSFHEG00000008548.1"/>
</dbReference>
<name>A0A3Q2P5M7_FUNHE</name>
<dbReference type="Proteomes" id="UP000265000">
    <property type="component" value="Unplaced"/>
</dbReference>
<dbReference type="PROSITE" id="PS50041">
    <property type="entry name" value="C_TYPE_LECTIN_2"/>
    <property type="match status" value="1"/>
</dbReference>
<sequence length="147" mass="16883">ELLKKMVISILVYYIAHCPPGFTWYSGRCYLFREQEMEWAEAEKACNEFNGNLASIHRQDEYNFISKLIYKEAGSYKNTWVGGYDAVKEGVWFWSDGSKFAFSGWSKGEPNNSGGNEHCMQLNLGGREYVNDAICKNKRSFVCSKDP</sequence>
<dbReference type="CDD" id="cd00037">
    <property type="entry name" value="CLECT"/>
    <property type="match status" value="1"/>
</dbReference>
<reference evidence="2" key="2">
    <citation type="submission" date="2025-09" db="UniProtKB">
        <authorList>
            <consortium name="Ensembl"/>
        </authorList>
    </citation>
    <scope>IDENTIFICATION</scope>
</reference>
<evidence type="ECO:0000313" key="3">
    <source>
        <dbReference type="Proteomes" id="UP000265000"/>
    </source>
</evidence>
<dbReference type="SUPFAM" id="SSF56436">
    <property type="entry name" value="C-type lectin-like"/>
    <property type="match status" value="1"/>
</dbReference>
<evidence type="ECO:0000259" key="1">
    <source>
        <dbReference type="PROSITE" id="PS50041"/>
    </source>
</evidence>
<dbReference type="SMART" id="SM00034">
    <property type="entry name" value="CLECT"/>
    <property type="match status" value="1"/>
</dbReference>
<dbReference type="GeneTree" id="ENSGT01150000286973"/>